<feature type="transmembrane region" description="Helical" evidence="1">
    <location>
        <begin position="292"/>
        <end position="313"/>
    </location>
</feature>
<dbReference type="InterPro" id="IPR011621">
    <property type="entry name" value="Metal-dep_PHydrolase_7TM_intra"/>
</dbReference>
<protein>
    <submittedName>
        <fullName evidence="3">HD family phosphohydrolase</fullName>
    </submittedName>
</protein>
<dbReference type="PANTHER" id="PTHR36442:SF1">
    <property type="entry name" value="CYCLIC-DI-AMP PHOSPHODIESTERASE PGPH"/>
    <property type="match status" value="1"/>
</dbReference>
<proteinExistence type="predicted"/>
<dbReference type="NCBIfam" id="TIGR00277">
    <property type="entry name" value="HDIG"/>
    <property type="match status" value="1"/>
</dbReference>
<keyword evidence="1" id="KW-0472">Membrane</keyword>
<dbReference type="InterPro" id="IPR006675">
    <property type="entry name" value="HDIG_dom"/>
</dbReference>
<dbReference type="RefSeq" id="WP_380869743.1">
    <property type="nucleotide sequence ID" value="NZ_JBHUMA010000006.1"/>
</dbReference>
<dbReference type="Gene3D" id="1.10.3210.10">
    <property type="entry name" value="Hypothetical protein af1432"/>
    <property type="match status" value="1"/>
</dbReference>
<dbReference type="Pfam" id="PF01966">
    <property type="entry name" value="HD"/>
    <property type="match status" value="1"/>
</dbReference>
<dbReference type="SMART" id="SM00471">
    <property type="entry name" value="HDc"/>
    <property type="match status" value="1"/>
</dbReference>
<dbReference type="CDD" id="cd00077">
    <property type="entry name" value="HDc"/>
    <property type="match status" value="1"/>
</dbReference>
<evidence type="ECO:0000313" key="4">
    <source>
        <dbReference type="Proteomes" id="UP001597393"/>
    </source>
</evidence>
<feature type="transmembrane region" description="Helical" evidence="1">
    <location>
        <begin position="379"/>
        <end position="405"/>
    </location>
</feature>
<keyword evidence="4" id="KW-1185">Reference proteome</keyword>
<comment type="caution">
    <text evidence="3">The sequence shown here is derived from an EMBL/GenBank/DDBJ whole genome shotgun (WGS) entry which is preliminary data.</text>
</comment>
<dbReference type="Proteomes" id="UP001597393">
    <property type="component" value="Unassembled WGS sequence"/>
</dbReference>
<gene>
    <name evidence="3" type="ORF">ACFSQ3_11695</name>
</gene>
<dbReference type="Pfam" id="PF07698">
    <property type="entry name" value="7TM-7TMR_HD"/>
    <property type="match status" value="1"/>
</dbReference>
<evidence type="ECO:0000259" key="2">
    <source>
        <dbReference type="SMART" id="SM00471"/>
    </source>
</evidence>
<dbReference type="SUPFAM" id="SSF109604">
    <property type="entry name" value="HD-domain/PDEase-like"/>
    <property type="match status" value="1"/>
</dbReference>
<dbReference type="InterPro" id="IPR003607">
    <property type="entry name" value="HD/PDEase_dom"/>
</dbReference>
<feature type="transmembrane region" description="Helical" evidence="1">
    <location>
        <begin position="417"/>
        <end position="439"/>
    </location>
</feature>
<name>A0ABW5NP54_9SPHI</name>
<dbReference type="InterPro" id="IPR011624">
    <property type="entry name" value="Metal-dep_PHydrolase_7TM_extra"/>
</dbReference>
<feature type="transmembrane region" description="Helical" evidence="1">
    <location>
        <begin position="27"/>
        <end position="45"/>
    </location>
</feature>
<feature type="domain" description="HD/PDEase" evidence="2">
    <location>
        <begin position="500"/>
        <end position="657"/>
    </location>
</feature>
<sequence>MHITNSDNVAKLKINYNKEKLQYNSPILKYVMAVVTILLVCLFMPKQPRFRYDYQKGKPWNHENLVSPYDFAILKTQEELDRDRHQILKTVNPIYNVSEVVSKEQLDQFNIDLNERWQTSQIDTLPSQDIERYRGVGNAILEYVYDRGIISLNSRYQLKGNSTASGSEAEYNFILVQDNVAQQRNTANSFTIESAYSYIERTVDRNRFISQKKWLSDLLKNYVAVNLMFNEAQTDKSEQAALSNMSTTRGIVQRNELIVEQGKMINNEIIQKLESLRRVYENEAQIGGKQGLVLFGNFLMVSLIMTLLMMFLFFFRRDIYKNNRLLLIIFAVIIAMLGVLSWAIKMKIPSLYYIPYCIVPIIFRILFDTRVSLNTHLLMVLMAALFVPNSFDFVFLQLVTGIVAIYSIRTMVKREQFLLSSLLILASYIISFTGLVLTRNGTFDSIYWNDIFPFVISVGLTLLAYPLIYAFEKLFGIVSDLTLMELTNSNSKLLRELSIRAPGTFQHSLQVANLAEAAVYRIGGNPLLIRAGALYHDIGKMSNPLYFIENQKTGNNPHEELTPEQSAQIIISHVLKGVEIARKNQLPEAVVDFIRTHHGTTKVDYFYNLSMKNNPDKLVDEELFRYPGPIPFSRESAVLMIADSVEAASRAMKEYTEQSINTLVDKIVDHKLIQKQFTNADITMKQISQVAAIFKSMLKSIYHVRIDYDVTRKKSTDD</sequence>
<feature type="transmembrane region" description="Helical" evidence="1">
    <location>
        <begin position="325"/>
        <end position="344"/>
    </location>
</feature>
<keyword evidence="1" id="KW-1133">Transmembrane helix</keyword>
<dbReference type="EMBL" id="JBHUMA010000006">
    <property type="protein sequence ID" value="MFD2599617.1"/>
    <property type="molecule type" value="Genomic_DNA"/>
</dbReference>
<evidence type="ECO:0000256" key="1">
    <source>
        <dbReference type="SAM" id="Phobius"/>
    </source>
</evidence>
<feature type="transmembrane region" description="Helical" evidence="1">
    <location>
        <begin position="451"/>
        <end position="471"/>
    </location>
</feature>
<accession>A0ABW5NP54</accession>
<reference evidence="4" key="1">
    <citation type="journal article" date="2019" name="Int. J. Syst. Evol. Microbiol.">
        <title>The Global Catalogue of Microorganisms (GCM) 10K type strain sequencing project: providing services to taxonomists for standard genome sequencing and annotation.</title>
        <authorList>
            <consortium name="The Broad Institute Genomics Platform"/>
            <consortium name="The Broad Institute Genome Sequencing Center for Infectious Disease"/>
            <person name="Wu L."/>
            <person name="Ma J."/>
        </authorList>
    </citation>
    <scope>NUCLEOTIDE SEQUENCE [LARGE SCALE GENOMIC DNA]</scope>
    <source>
        <strain evidence="4">KCTC 42248</strain>
    </source>
</reference>
<dbReference type="InterPro" id="IPR006674">
    <property type="entry name" value="HD_domain"/>
</dbReference>
<evidence type="ECO:0000313" key="3">
    <source>
        <dbReference type="EMBL" id="MFD2599617.1"/>
    </source>
</evidence>
<dbReference type="PANTHER" id="PTHR36442">
    <property type="entry name" value="CYCLIC-DI-AMP PHOSPHODIESTERASE PGPH"/>
    <property type="match status" value="1"/>
</dbReference>
<organism evidence="3 4">
    <name type="scientific">Sphingobacterium corticis</name>
    <dbReference type="NCBI Taxonomy" id="1812823"/>
    <lineage>
        <taxon>Bacteria</taxon>
        <taxon>Pseudomonadati</taxon>
        <taxon>Bacteroidota</taxon>
        <taxon>Sphingobacteriia</taxon>
        <taxon>Sphingobacteriales</taxon>
        <taxon>Sphingobacteriaceae</taxon>
        <taxon>Sphingobacterium</taxon>
    </lineage>
</organism>
<feature type="transmembrane region" description="Helical" evidence="1">
    <location>
        <begin position="351"/>
        <end position="367"/>
    </location>
</feature>
<dbReference type="Pfam" id="PF07697">
    <property type="entry name" value="7TMR-HDED"/>
    <property type="match status" value="1"/>
</dbReference>
<dbReference type="InterPro" id="IPR052722">
    <property type="entry name" value="PgpH_phosphodiesterase"/>
</dbReference>
<keyword evidence="1" id="KW-0812">Transmembrane</keyword>